<dbReference type="AlphaFoldDB" id="A0A921MCS3"/>
<dbReference type="PANTHER" id="PTHR42879">
    <property type="entry name" value="3-OXOACYL-(ACYL-CARRIER-PROTEIN) REDUCTASE"/>
    <property type="match status" value="1"/>
</dbReference>
<gene>
    <name evidence="2" type="ORF">K8V08_03020</name>
</gene>
<dbReference type="InterPro" id="IPR050259">
    <property type="entry name" value="SDR"/>
</dbReference>
<evidence type="ECO:0000256" key="1">
    <source>
        <dbReference type="ARBA" id="ARBA00006484"/>
    </source>
</evidence>
<comment type="caution">
    <text evidence="2">The sequence shown here is derived from an EMBL/GenBank/DDBJ whole genome shotgun (WGS) entry which is preliminary data.</text>
</comment>
<reference evidence="2" key="2">
    <citation type="submission" date="2021-09" db="EMBL/GenBank/DDBJ databases">
        <authorList>
            <person name="Gilroy R."/>
        </authorList>
    </citation>
    <scope>NUCLEOTIDE SEQUENCE</scope>
    <source>
        <strain evidence="2">ChiGjej5B5-7349</strain>
    </source>
</reference>
<reference evidence="2" key="1">
    <citation type="journal article" date="2021" name="PeerJ">
        <title>Extensive microbial diversity within the chicken gut microbiome revealed by metagenomics and culture.</title>
        <authorList>
            <person name="Gilroy R."/>
            <person name="Ravi A."/>
            <person name="Getino M."/>
            <person name="Pursley I."/>
            <person name="Horton D.L."/>
            <person name="Alikhan N.F."/>
            <person name="Baker D."/>
            <person name="Gharbi K."/>
            <person name="Hall N."/>
            <person name="Watson M."/>
            <person name="Adriaenssens E.M."/>
            <person name="Foster-Nyarko E."/>
            <person name="Jarju S."/>
            <person name="Secka A."/>
            <person name="Antonio M."/>
            <person name="Oren A."/>
            <person name="Chaudhuri R.R."/>
            <person name="La Ragione R."/>
            <person name="Hildebrand F."/>
            <person name="Pallen M.J."/>
        </authorList>
    </citation>
    <scope>NUCLEOTIDE SEQUENCE</scope>
    <source>
        <strain evidence="2">ChiGjej5B5-7349</strain>
    </source>
</reference>
<dbReference type="Pfam" id="PF13561">
    <property type="entry name" value="adh_short_C2"/>
    <property type="match status" value="1"/>
</dbReference>
<accession>A0A921MCS3</accession>
<evidence type="ECO:0000313" key="3">
    <source>
        <dbReference type="Proteomes" id="UP000784435"/>
    </source>
</evidence>
<dbReference type="InterPro" id="IPR002347">
    <property type="entry name" value="SDR_fam"/>
</dbReference>
<dbReference type="SUPFAM" id="SSF51735">
    <property type="entry name" value="NAD(P)-binding Rossmann-fold domains"/>
    <property type="match status" value="1"/>
</dbReference>
<dbReference type="PRINTS" id="PR00080">
    <property type="entry name" value="SDRFAMILY"/>
</dbReference>
<dbReference type="EMBL" id="DYUK01000070">
    <property type="protein sequence ID" value="HJG79367.1"/>
    <property type="molecule type" value="Genomic_DNA"/>
</dbReference>
<sequence length="260" mass="26919">MDLGIARKRAVVCASSAGLGRACAHSLAQAGASIVLNGRTESVLETTAQDIRDRTGAQVRTVVGSVADVGVQRELIAAADDQVDILVNNNGGPPFRDFTAVDDDAIRDGVENNMVTPIAMVRRVLDGMVERRFGRIVNITSASVKTPLAGLDVSSGARAGLTGFLAGIAREVAHANVTINFLLPGSFDTDRLRSGQKIAAEASGTPVDQVRSAAADGIPARRFGQPAEFGDACAFLASAQAGYITGQSLLIDGGAYRGIL</sequence>
<dbReference type="Gene3D" id="3.40.50.720">
    <property type="entry name" value="NAD(P)-binding Rossmann-like Domain"/>
    <property type="match status" value="1"/>
</dbReference>
<organism evidence="2 3">
    <name type="scientific">Brevibacterium senegalense</name>
    <dbReference type="NCBI Taxonomy" id="1033736"/>
    <lineage>
        <taxon>Bacteria</taxon>
        <taxon>Bacillati</taxon>
        <taxon>Actinomycetota</taxon>
        <taxon>Actinomycetes</taxon>
        <taxon>Micrococcales</taxon>
        <taxon>Brevibacteriaceae</taxon>
        <taxon>Brevibacterium</taxon>
    </lineage>
</organism>
<dbReference type="Proteomes" id="UP000784435">
    <property type="component" value="Unassembled WGS sequence"/>
</dbReference>
<dbReference type="PANTHER" id="PTHR42879:SF6">
    <property type="entry name" value="NADPH-DEPENDENT REDUCTASE BACG"/>
    <property type="match status" value="1"/>
</dbReference>
<comment type="similarity">
    <text evidence="1">Belongs to the short-chain dehydrogenases/reductases (SDR) family.</text>
</comment>
<dbReference type="InterPro" id="IPR036291">
    <property type="entry name" value="NAD(P)-bd_dom_sf"/>
</dbReference>
<dbReference type="PRINTS" id="PR00081">
    <property type="entry name" value="GDHRDH"/>
</dbReference>
<proteinExistence type="inferred from homology"/>
<protein>
    <submittedName>
        <fullName evidence="2">SDR family oxidoreductase</fullName>
    </submittedName>
</protein>
<evidence type="ECO:0000313" key="2">
    <source>
        <dbReference type="EMBL" id="HJG79367.1"/>
    </source>
</evidence>
<name>A0A921MCS3_9MICO</name>